<dbReference type="GO" id="GO:0005739">
    <property type="term" value="C:mitochondrion"/>
    <property type="evidence" value="ECO:0007669"/>
    <property type="project" value="TreeGrafter"/>
</dbReference>
<dbReference type="InterPro" id="IPR005811">
    <property type="entry name" value="SUCC_ACL_C"/>
</dbReference>
<dbReference type="SMART" id="SM00881">
    <property type="entry name" value="CoA_binding"/>
    <property type="match status" value="1"/>
</dbReference>
<dbReference type="InterPro" id="IPR036291">
    <property type="entry name" value="NAD(P)-bd_dom_sf"/>
</dbReference>
<dbReference type="Pfam" id="PF02629">
    <property type="entry name" value="CoA_binding"/>
    <property type="match status" value="1"/>
</dbReference>
<dbReference type="PROSITE" id="PS01217">
    <property type="entry name" value="SUCCINYL_COA_LIG_3"/>
    <property type="match status" value="1"/>
</dbReference>
<evidence type="ECO:0000313" key="3">
    <source>
        <dbReference type="EMBL" id="EYE95292.1"/>
    </source>
</evidence>
<dbReference type="GO" id="GO:0000166">
    <property type="term" value="F:nucleotide binding"/>
    <property type="evidence" value="ECO:0007669"/>
    <property type="project" value="UniProtKB-KW"/>
</dbReference>
<name>A0A017SE97_ASPRC</name>
<dbReference type="PANTHER" id="PTHR11117">
    <property type="entry name" value="SUCCINYL-COA LIGASE SUBUNIT ALPHA"/>
    <property type="match status" value="1"/>
</dbReference>
<dbReference type="Pfam" id="PF00549">
    <property type="entry name" value="Ligase_CoA"/>
    <property type="match status" value="2"/>
</dbReference>
<dbReference type="OrthoDB" id="1664372at2759"/>
<dbReference type="InterPro" id="IPR016102">
    <property type="entry name" value="Succinyl-CoA_synth-like"/>
</dbReference>
<dbReference type="Gene3D" id="3.40.50.261">
    <property type="entry name" value="Succinyl-CoA synthetase domains"/>
    <property type="match status" value="2"/>
</dbReference>
<dbReference type="GO" id="GO:0004776">
    <property type="term" value="F:succinate-CoA ligase (GDP-forming) activity"/>
    <property type="evidence" value="ECO:0007669"/>
    <property type="project" value="TreeGrafter"/>
</dbReference>
<feature type="domain" description="CoA-binding" evidence="2">
    <location>
        <begin position="40"/>
        <end position="135"/>
    </location>
</feature>
<dbReference type="SUPFAM" id="SSF52210">
    <property type="entry name" value="Succinyl-CoA synthetase domains"/>
    <property type="match status" value="2"/>
</dbReference>
<evidence type="ECO:0000256" key="1">
    <source>
        <dbReference type="ARBA" id="ARBA00022741"/>
    </source>
</evidence>
<dbReference type="RefSeq" id="XP_040638980.1">
    <property type="nucleotide sequence ID" value="XM_040781815.1"/>
</dbReference>
<accession>A0A017SE97</accession>
<keyword evidence="4" id="KW-1185">Reference proteome</keyword>
<dbReference type="FunFam" id="3.40.50.261:FF:000017">
    <property type="entry name" value="Succinyl-CoA synthetase subunit alpha"/>
    <property type="match status" value="1"/>
</dbReference>
<protein>
    <recommendedName>
        <fullName evidence="2">CoA-binding domain-containing protein</fullName>
    </recommendedName>
</protein>
<dbReference type="FunFam" id="3.40.50.720:FF:000340">
    <property type="entry name" value="Succinyl-CoA synthetase subunit alpha"/>
    <property type="match status" value="1"/>
</dbReference>
<dbReference type="Gene3D" id="3.40.50.720">
    <property type="entry name" value="NAD(P)-binding Rossmann-like Domain"/>
    <property type="match status" value="1"/>
</dbReference>
<dbReference type="GO" id="GO:0006099">
    <property type="term" value="P:tricarboxylic acid cycle"/>
    <property type="evidence" value="ECO:0007669"/>
    <property type="project" value="TreeGrafter"/>
</dbReference>
<dbReference type="AlphaFoldDB" id="A0A017SE97"/>
<dbReference type="HOGENOM" id="CLU_015460_0_0_1"/>
<sequence length="686" mass="73887">MAGFHALPARMPLRHTLKPSRRFSTSSWRPSYAGTLPNLKIGAHTRVLFQGFTGRKATANVQESLAWGTKIVGGVKPGVESEHLGLPVFPSVRAAQQKAKPDASAIYVPGNQTAQAIEEAIEAEIPLVVAVAEHVPIHDILRIHAMLQTQSKTRLVGANCPGIISAIGKCRIGFQPLPCFAPGNVGIVAKSGTLSYETVASTTRAGLGQSLCISMGGDVLAGTNFVDALEIFENDPDTEGIMLVGEIGGTAEMDAAEWIRDYQRRCASPKPIMALIGGLEAPPGRIMGHAGAWAAPGEPDARAKYQALERVGVTMVNHPEKFGEGMRSLLGRRAASKPSSAINQKRGIHIMRRTTLTPHASPSISHPQKTQTRSLYIKPFQALDMLNLEALTVRETPPSESEAKSNFSLSLTVDRTALSPCFITSPTPDLNPEHSRKFPFPYTTTDLRNTKIPLIRDIALKLGLSETAHPQLVALTQGLWKIFREKEAFSLEVKVHPSADGKLEIYDARFGFDDAAYRSAGRQEEVHKLRNKEEEVPEEVVAEKDGIVYVKLDGEGSIGTLVNGAGLAMNTVDALTIHGGHCANFLDTGGKATSQTVKASFQIITSDPRVKAIFVNIFGGLTRCDMIAEGIILAFRDLGLKVPVVVRLRGTNEEVGQKMIAESGLSLHAFDSFEDAAKKVISLASA</sequence>
<dbReference type="FunFam" id="3.40.50.261:FF:000001">
    <property type="entry name" value="Succinate--CoA ligase [ADP-forming] subunit beta"/>
    <property type="match status" value="1"/>
</dbReference>
<dbReference type="InterPro" id="IPR003781">
    <property type="entry name" value="CoA-bd"/>
</dbReference>
<evidence type="ECO:0000313" key="4">
    <source>
        <dbReference type="Proteomes" id="UP000019804"/>
    </source>
</evidence>
<dbReference type="PRINTS" id="PR01798">
    <property type="entry name" value="SCOASYNTHASE"/>
</dbReference>
<proteinExistence type="predicted"/>
<dbReference type="GO" id="GO:0009361">
    <property type="term" value="C:succinate-CoA ligase complex (ADP-forming)"/>
    <property type="evidence" value="ECO:0007669"/>
    <property type="project" value="TreeGrafter"/>
</dbReference>
<dbReference type="EMBL" id="KK088422">
    <property type="protein sequence ID" value="EYE95292.1"/>
    <property type="molecule type" value="Genomic_DNA"/>
</dbReference>
<dbReference type="PANTHER" id="PTHR11117:SF6">
    <property type="entry name" value="SYNTHETASE SUBUNIT ALPHA, PUTATIVE (AFU_ORTHOLOGUE AFUA_1G10830)-RELATED"/>
    <property type="match status" value="1"/>
</dbReference>
<organism evidence="3 4">
    <name type="scientific">Aspergillus ruber (strain CBS 135680)</name>
    <dbReference type="NCBI Taxonomy" id="1388766"/>
    <lineage>
        <taxon>Eukaryota</taxon>
        <taxon>Fungi</taxon>
        <taxon>Dikarya</taxon>
        <taxon>Ascomycota</taxon>
        <taxon>Pezizomycotina</taxon>
        <taxon>Eurotiomycetes</taxon>
        <taxon>Eurotiomycetidae</taxon>
        <taxon>Eurotiales</taxon>
        <taxon>Aspergillaceae</taxon>
        <taxon>Aspergillus</taxon>
        <taxon>Aspergillus subgen. Aspergillus</taxon>
    </lineage>
</organism>
<keyword evidence="1" id="KW-0547">Nucleotide-binding</keyword>
<dbReference type="GeneID" id="63696939"/>
<gene>
    <name evidence="3" type="ORF">EURHEDRAFT_412103</name>
</gene>
<dbReference type="InterPro" id="IPR017866">
    <property type="entry name" value="Succ-CoA_synthase_bsu_CS"/>
</dbReference>
<reference evidence="4" key="1">
    <citation type="journal article" date="2014" name="Nat. Commun.">
        <title>Genomic adaptations of the halophilic Dead Sea filamentous fungus Eurotium rubrum.</title>
        <authorList>
            <person name="Kis-Papo T."/>
            <person name="Weig A.R."/>
            <person name="Riley R."/>
            <person name="Persoh D."/>
            <person name="Salamov A."/>
            <person name="Sun H."/>
            <person name="Lipzen A."/>
            <person name="Wasser S.P."/>
            <person name="Rambold G."/>
            <person name="Grigoriev I.V."/>
            <person name="Nevo E."/>
        </authorList>
    </citation>
    <scope>NUCLEOTIDE SEQUENCE [LARGE SCALE GENOMIC DNA]</scope>
    <source>
        <strain evidence="4">CBS 135680</strain>
    </source>
</reference>
<dbReference type="Proteomes" id="UP000019804">
    <property type="component" value="Unassembled WGS sequence"/>
</dbReference>
<dbReference type="SUPFAM" id="SSF51735">
    <property type="entry name" value="NAD(P)-binding Rossmann-fold domains"/>
    <property type="match status" value="1"/>
</dbReference>
<dbReference type="Gene3D" id="3.30.470.20">
    <property type="entry name" value="ATP-grasp fold, B domain"/>
    <property type="match status" value="1"/>
</dbReference>
<dbReference type="STRING" id="1388766.A0A017SE97"/>
<dbReference type="GO" id="GO:0004775">
    <property type="term" value="F:succinate-CoA ligase (ADP-forming) activity"/>
    <property type="evidence" value="ECO:0007669"/>
    <property type="project" value="TreeGrafter"/>
</dbReference>
<evidence type="ECO:0000259" key="2">
    <source>
        <dbReference type="SMART" id="SM00881"/>
    </source>
</evidence>
<dbReference type="SUPFAM" id="SSF56059">
    <property type="entry name" value="Glutathione synthetase ATP-binding domain-like"/>
    <property type="match status" value="1"/>
</dbReference>